<dbReference type="NCBIfam" id="NF001221">
    <property type="entry name" value="PRK00197.1"/>
    <property type="match status" value="1"/>
</dbReference>
<dbReference type="FunFam" id="3.40.309.10:FF:000006">
    <property type="entry name" value="Gamma-glutamyl phosphate reductase"/>
    <property type="match status" value="1"/>
</dbReference>
<dbReference type="PIRSF" id="PIRSF000151">
    <property type="entry name" value="GPR"/>
    <property type="match status" value="1"/>
</dbReference>
<dbReference type="InterPro" id="IPR000965">
    <property type="entry name" value="GPR_dom"/>
</dbReference>
<dbReference type="HAMAP" id="MF_00412">
    <property type="entry name" value="ProA"/>
    <property type="match status" value="1"/>
</dbReference>
<comment type="pathway">
    <text evidence="1 7">Amino-acid biosynthesis; L-proline biosynthesis; L-glutamate 5-semialdehyde from L-glutamate: step 2/2.</text>
</comment>
<feature type="domain" description="Aldehyde dehydrogenase" evidence="8">
    <location>
        <begin position="338"/>
        <end position="426"/>
    </location>
</feature>
<keyword evidence="2 7" id="KW-0028">Amino-acid biosynthesis</keyword>
<keyword evidence="5 7" id="KW-0560">Oxidoreductase</keyword>
<organism evidence="9 10">
    <name type="scientific">Bifidobacterium biavatii DSM 23969</name>
    <dbReference type="NCBI Taxonomy" id="1437608"/>
    <lineage>
        <taxon>Bacteria</taxon>
        <taxon>Bacillati</taxon>
        <taxon>Actinomycetota</taxon>
        <taxon>Actinomycetes</taxon>
        <taxon>Bifidobacteriales</taxon>
        <taxon>Bifidobacteriaceae</taxon>
        <taxon>Bifidobacterium</taxon>
    </lineage>
</organism>
<dbReference type="InterPro" id="IPR016163">
    <property type="entry name" value="Ald_DH_C"/>
</dbReference>
<dbReference type="InterPro" id="IPR016162">
    <property type="entry name" value="Ald_DH_N"/>
</dbReference>
<dbReference type="Gene3D" id="3.40.309.10">
    <property type="entry name" value="Aldehyde Dehydrogenase, Chain A, domain 2"/>
    <property type="match status" value="1"/>
</dbReference>
<dbReference type="GO" id="GO:0055129">
    <property type="term" value="P:L-proline biosynthetic process"/>
    <property type="evidence" value="ECO:0007669"/>
    <property type="project" value="UniProtKB-UniRule"/>
</dbReference>
<gene>
    <name evidence="7" type="primary">proA</name>
    <name evidence="9" type="ORF">BBIA_2337</name>
</gene>
<evidence type="ECO:0000259" key="8">
    <source>
        <dbReference type="Pfam" id="PF00171"/>
    </source>
</evidence>
<dbReference type="InterPro" id="IPR015590">
    <property type="entry name" value="Aldehyde_DH_dom"/>
</dbReference>
<dbReference type="PANTHER" id="PTHR11063:SF8">
    <property type="entry name" value="DELTA-1-PYRROLINE-5-CARBOXYLATE SYNTHASE"/>
    <property type="match status" value="1"/>
</dbReference>
<protein>
    <recommendedName>
        <fullName evidence="7">Gamma-glutamyl phosphate reductase</fullName>
        <shortName evidence="7">GPR</shortName>
        <ecNumber evidence="7">1.2.1.41</ecNumber>
    </recommendedName>
    <alternativeName>
        <fullName evidence="7">Glutamate-5-semialdehyde dehydrogenase</fullName>
    </alternativeName>
    <alternativeName>
        <fullName evidence="7">Glutamyl-gamma-semialdehyde dehydrogenase</fullName>
        <shortName evidence="7">GSA dehydrogenase</shortName>
    </alternativeName>
</protein>
<evidence type="ECO:0000256" key="6">
    <source>
        <dbReference type="ARBA" id="ARBA00049024"/>
    </source>
</evidence>
<feature type="domain" description="Aldehyde dehydrogenase" evidence="8">
    <location>
        <begin position="7"/>
        <end position="302"/>
    </location>
</feature>
<keyword evidence="10" id="KW-1185">Reference proteome</keyword>
<dbReference type="InterPro" id="IPR016161">
    <property type="entry name" value="Ald_DH/histidinol_DH"/>
</dbReference>
<dbReference type="AlphaFoldDB" id="A0A086ZF70"/>
<evidence type="ECO:0000256" key="1">
    <source>
        <dbReference type="ARBA" id="ARBA00004985"/>
    </source>
</evidence>
<keyword evidence="3 7" id="KW-0641">Proline biosynthesis</keyword>
<dbReference type="EMBL" id="JGYN01000043">
    <property type="protein sequence ID" value="KFI45170.1"/>
    <property type="molecule type" value="Genomic_DNA"/>
</dbReference>
<comment type="similarity">
    <text evidence="7">Belongs to the gamma-glutamyl phosphate reductase family.</text>
</comment>
<evidence type="ECO:0000256" key="5">
    <source>
        <dbReference type="ARBA" id="ARBA00023002"/>
    </source>
</evidence>
<evidence type="ECO:0000256" key="2">
    <source>
        <dbReference type="ARBA" id="ARBA00022605"/>
    </source>
</evidence>
<dbReference type="eggNOG" id="COG0014">
    <property type="taxonomic scope" value="Bacteria"/>
</dbReference>
<evidence type="ECO:0000313" key="10">
    <source>
        <dbReference type="Proteomes" id="UP000029108"/>
    </source>
</evidence>
<proteinExistence type="inferred from homology"/>
<dbReference type="Proteomes" id="UP000029108">
    <property type="component" value="Unassembled WGS sequence"/>
</dbReference>
<comment type="function">
    <text evidence="7">Catalyzes the NADPH-dependent reduction of L-glutamate 5-phosphate into L-glutamate 5-semialdehyde and phosphate. The product spontaneously undergoes cyclization to form 1-pyrroline-5-carboxylate.</text>
</comment>
<dbReference type="CDD" id="cd07079">
    <property type="entry name" value="ALDH_F18-19_ProA-GPR"/>
    <property type="match status" value="1"/>
</dbReference>
<keyword evidence="7" id="KW-0963">Cytoplasm</keyword>
<dbReference type="Pfam" id="PF00171">
    <property type="entry name" value="Aldedh"/>
    <property type="match status" value="2"/>
</dbReference>
<comment type="subcellular location">
    <subcellularLocation>
        <location evidence="7">Cytoplasm</location>
    </subcellularLocation>
</comment>
<dbReference type="Gene3D" id="3.40.605.10">
    <property type="entry name" value="Aldehyde Dehydrogenase, Chain A, domain 1"/>
    <property type="match status" value="1"/>
</dbReference>
<name>A0A086ZF70_9BIFI</name>
<evidence type="ECO:0000313" key="9">
    <source>
        <dbReference type="EMBL" id="KFI45170.1"/>
    </source>
</evidence>
<keyword evidence="4 7" id="KW-0521">NADP</keyword>
<evidence type="ECO:0000256" key="4">
    <source>
        <dbReference type="ARBA" id="ARBA00022857"/>
    </source>
</evidence>
<comment type="caution">
    <text evidence="9">The sequence shown here is derived from an EMBL/GenBank/DDBJ whole genome shotgun (WGS) entry which is preliminary data.</text>
</comment>
<dbReference type="PROSITE" id="PS01223">
    <property type="entry name" value="PROA"/>
    <property type="match status" value="1"/>
</dbReference>
<evidence type="ECO:0000256" key="3">
    <source>
        <dbReference type="ARBA" id="ARBA00022650"/>
    </source>
</evidence>
<dbReference type="InterPro" id="IPR020593">
    <property type="entry name" value="G-glutamylP_reductase_CS"/>
</dbReference>
<dbReference type="PANTHER" id="PTHR11063">
    <property type="entry name" value="GLUTAMATE SEMIALDEHYDE DEHYDROGENASE"/>
    <property type="match status" value="1"/>
</dbReference>
<dbReference type="GO" id="GO:0050661">
    <property type="term" value="F:NADP binding"/>
    <property type="evidence" value="ECO:0007669"/>
    <property type="project" value="InterPro"/>
</dbReference>
<evidence type="ECO:0000256" key="7">
    <source>
        <dbReference type="HAMAP-Rule" id="MF_00412"/>
    </source>
</evidence>
<dbReference type="GO" id="GO:0004350">
    <property type="term" value="F:glutamate-5-semialdehyde dehydrogenase activity"/>
    <property type="evidence" value="ECO:0007669"/>
    <property type="project" value="UniProtKB-UniRule"/>
</dbReference>
<dbReference type="OrthoDB" id="9809970at2"/>
<dbReference type="STRING" id="1437608.GCA_000771645_02458"/>
<reference evidence="9 10" key="1">
    <citation type="submission" date="2014-03" db="EMBL/GenBank/DDBJ databases">
        <title>Genomics of Bifidobacteria.</title>
        <authorList>
            <person name="Ventura M."/>
            <person name="Milani C."/>
            <person name="Lugli G.A."/>
        </authorList>
    </citation>
    <scope>NUCLEOTIDE SEQUENCE [LARGE SCALE GENOMIC DNA]</scope>
    <source>
        <strain evidence="9 10">DSM 23969</strain>
    </source>
</reference>
<dbReference type="InterPro" id="IPR012134">
    <property type="entry name" value="Glu-5-SA_DH"/>
</dbReference>
<dbReference type="RefSeq" id="WP_033493230.1">
    <property type="nucleotide sequence ID" value="NZ_JDUU01000007.1"/>
</dbReference>
<dbReference type="NCBIfam" id="TIGR00407">
    <property type="entry name" value="proA"/>
    <property type="match status" value="1"/>
</dbReference>
<accession>A0A086ZF70</accession>
<comment type="catalytic activity">
    <reaction evidence="6 7">
        <text>L-glutamate 5-semialdehyde + phosphate + NADP(+) = L-glutamyl 5-phosphate + NADPH + H(+)</text>
        <dbReference type="Rhea" id="RHEA:19541"/>
        <dbReference type="ChEBI" id="CHEBI:15378"/>
        <dbReference type="ChEBI" id="CHEBI:43474"/>
        <dbReference type="ChEBI" id="CHEBI:57783"/>
        <dbReference type="ChEBI" id="CHEBI:58066"/>
        <dbReference type="ChEBI" id="CHEBI:58274"/>
        <dbReference type="ChEBI" id="CHEBI:58349"/>
        <dbReference type="EC" id="1.2.1.41"/>
    </reaction>
</comment>
<dbReference type="SUPFAM" id="SSF53720">
    <property type="entry name" value="ALDH-like"/>
    <property type="match status" value="1"/>
</dbReference>
<sequence length="435" mass="45760">MTNGEEARVSAAVFDAVCAKADAAARAQKTLSRANAESKNELLLAIADALDARADEIAGANELDMIESRDAGMDAGKLDRLLFDVPRVAAAAQGVRHVATLPDPIGEIVRGYNLPNGLRLQQTRVPLGVIGMIYEARPNVTVDVASLCLKSGNAAILRGGHAAERTNAATLAIIRDVLAAHGFDPALVDTVDEYGRDGATAMMEARGHIDVLVPRGGAGLIQAVVRNSKVPVIETGAGNVHIYVDKSGDLGKAIPIIINAKTQRVGVCNAAEKLLVHRDVAADFLPAIARALAEANVELHADDAAYGIIDEAGIDGVNLLAATDEDWDTEYLALTMGVKVVDSLDEAIEHINAHSTGHTESIIAEDYSAVEEFTGRIDSAVVMVNASTRFTDGGVFGFGAELGISTQKMHARGPMGLREMTTTKWIGYGTGQVRG</sequence>
<dbReference type="EC" id="1.2.1.41" evidence="7"/>
<dbReference type="UniPathway" id="UPA00098">
    <property type="reaction ID" value="UER00360"/>
</dbReference>
<dbReference type="GO" id="GO:0005737">
    <property type="term" value="C:cytoplasm"/>
    <property type="evidence" value="ECO:0007669"/>
    <property type="project" value="UniProtKB-SubCell"/>
</dbReference>